<dbReference type="GO" id="GO:0003700">
    <property type="term" value="F:DNA-binding transcription factor activity"/>
    <property type="evidence" value="ECO:0007669"/>
    <property type="project" value="InterPro"/>
</dbReference>
<dbReference type="CDD" id="cd03137">
    <property type="entry name" value="GATase1_AraC_1"/>
    <property type="match status" value="1"/>
</dbReference>
<dbReference type="Proteomes" id="UP000539175">
    <property type="component" value="Unassembled WGS sequence"/>
</dbReference>
<keyword evidence="3" id="KW-0804">Transcription</keyword>
<evidence type="ECO:0000259" key="4">
    <source>
        <dbReference type="PROSITE" id="PS01124"/>
    </source>
</evidence>
<dbReference type="EMBL" id="JACIIZ010000003">
    <property type="protein sequence ID" value="MBB6250885.1"/>
    <property type="molecule type" value="Genomic_DNA"/>
</dbReference>
<sequence>MREPAIIGVLGYDGVNALDVTGPAEVFANAGDLAEWGEGGGPPRPRPYHVVMLGVEAGPFTSESGLTFAPTHSLAAGDIPALDTLVIAGGKGLRDPGTNAAVARWLAARSDGIRRVASVCTGIYGLAASGLMDGRRVTTHWRHAADLARRFPALRVCDDALFLKDGRFYTAAGVTAGIDLALSLVEEDHGPALALAVARELVVFMKRPGGQAQFSEPLRFQSRTSDRFADLSAWMLGNLHRDLSVDELAQRVNLSPRQFRRRFTAALGRPPADYVTDLRLGEACRRLVQPGVSVDGLAPAIGFRSADAFRRAFRQRYGVSPSQYQAHFTSTAAPGTA</sequence>
<organism evidence="5 6">
    <name type="scientific">Nitrospirillum iridis</name>
    <dbReference type="NCBI Taxonomy" id="765888"/>
    <lineage>
        <taxon>Bacteria</taxon>
        <taxon>Pseudomonadati</taxon>
        <taxon>Pseudomonadota</taxon>
        <taxon>Alphaproteobacteria</taxon>
        <taxon>Rhodospirillales</taxon>
        <taxon>Azospirillaceae</taxon>
        <taxon>Nitrospirillum</taxon>
    </lineage>
</organism>
<accession>A0A7X0AXG7</accession>
<feature type="domain" description="HTH araC/xylS-type" evidence="4">
    <location>
        <begin position="229"/>
        <end position="327"/>
    </location>
</feature>
<dbReference type="PANTHER" id="PTHR43130:SF3">
    <property type="entry name" value="HTH-TYPE TRANSCRIPTIONAL REGULATOR RV1931C"/>
    <property type="match status" value="1"/>
</dbReference>
<evidence type="ECO:0000313" key="6">
    <source>
        <dbReference type="Proteomes" id="UP000539175"/>
    </source>
</evidence>
<dbReference type="InterPro" id="IPR029062">
    <property type="entry name" value="Class_I_gatase-like"/>
</dbReference>
<dbReference type="GO" id="GO:0043565">
    <property type="term" value="F:sequence-specific DNA binding"/>
    <property type="evidence" value="ECO:0007669"/>
    <property type="project" value="InterPro"/>
</dbReference>
<protein>
    <submittedName>
        <fullName evidence="5">Transcriptional regulator GlxA family with amidase domain</fullName>
    </submittedName>
</protein>
<comment type="caution">
    <text evidence="5">The sequence shown here is derived from an EMBL/GenBank/DDBJ whole genome shotgun (WGS) entry which is preliminary data.</text>
</comment>
<dbReference type="PRINTS" id="PR00032">
    <property type="entry name" value="HTHARAC"/>
</dbReference>
<dbReference type="AlphaFoldDB" id="A0A7X0AXG7"/>
<evidence type="ECO:0000256" key="1">
    <source>
        <dbReference type="ARBA" id="ARBA00023015"/>
    </source>
</evidence>
<dbReference type="InterPro" id="IPR020449">
    <property type="entry name" value="Tscrpt_reg_AraC-type_HTH"/>
</dbReference>
<dbReference type="Pfam" id="PF12833">
    <property type="entry name" value="HTH_18"/>
    <property type="match status" value="1"/>
</dbReference>
<dbReference type="InterPro" id="IPR009057">
    <property type="entry name" value="Homeodomain-like_sf"/>
</dbReference>
<keyword evidence="1" id="KW-0805">Transcription regulation</keyword>
<proteinExistence type="predicted"/>
<evidence type="ECO:0000313" key="5">
    <source>
        <dbReference type="EMBL" id="MBB6250885.1"/>
    </source>
</evidence>
<dbReference type="SUPFAM" id="SSF46689">
    <property type="entry name" value="Homeodomain-like"/>
    <property type="match status" value="2"/>
</dbReference>
<dbReference type="InterPro" id="IPR018060">
    <property type="entry name" value="HTH_AraC"/>
</dbReference>
<dbReference type="SUPFAM" id="SSF52317">
    <property type="entry name" value="Class I glutamine amidotransferase-like"/>
    <property type="match status" value="1"/>
</dbReference>
<gene>
    <name evidence="5" type="ORF">FHS74_001430</name>
</gene>
<evidence type="ECO:0000256" key="3">
    <source>
        <dbReference type="ARBA" id="ARBA00023163"/>
    </source>
</evidence>
<dbReference type="Pfam" id="PF01965">
    <property type="entry name" value="DJ-1_PfpI"/>
    <property type="match status" value="1"/>
</dbReference>
<keyword evidence="2" id="KW-0238">DNA-binding</keyword>
<dbReference type="PROSITE" id="PS01124">
    <property type="entry name" value="HTH_ARAC_FAMILY_2"/>
    <property type="match status" value="1"/>
</dbReference>
<dbReference type="SMART" id="SM00342">
    <property type="entry name" value="HTH_ARAC"/>
    <property type="match status" value="1"/>
</dbReference>
<reference evidence="5 6" key="1">
    <citation type="submission" date="2020-08" db="EMBL/GenBank/DDBJ databases">
        <title>Genomic Encyclopedia of Type Strains, Phase IV (KMG-IV): sequencing the most valuable type-strain genomes for metagenomic binning, comparative biology and taxonomic classification.</title>
        <authorList>
            <person name="Goeker M."/>
        </authorList>
    </citation>
    <scope>NUCLEOTIDE SEQUENCE [LARGE SCALE GENOMIC DNA]</scope>
    <source>
        <strain evidence="5 6">DSM 22198</strain>
    </source>
</reference>
<dbReference type="RefSeq" id="WP_184798872.1">
    <property type="nucleotide sequence ID" value="NZ_JACIIZ010000003.1"/>
</dbReference>
<dbReference type="InterPro" id="IPR052158">
    <property type="entry name" value="INH-QAR"/>
</dbReference>
<evidence type="ECO:0000256" key="2">
    <source>
        <dbReference type="ARBA" id="ARBA00023125"/>
    </source>
</evidence>
<dbReference type="Gene3D" id="1.10.10.60">
    <property type="entry name" value="Homeodomain-like"/>
    <property type="match status" value="1"/>
</dbReference>
<keyword evidence="6" id="KW-1185">Reference proteome</keyword>
<dbReference type="Gene3D" id="3.40.50.880">
    <property type="match status" value="1"/>
</dbReference>
<name>A0A7X0AXG7_9PROT</name>
<dbReference type="InterPro" id="IPR002818">
    <property type="entry name" value="DJ-1/PfpI"/>
</dbReference>
<dbReference type="PANTHER" id="PTHR43130">
    <property type="entry name" value="ARAC-FAMILY TRANSCRIPTIONAL REGULATOR"/>
    <property type="match status" value="1"/>
</dbReference>